<keyword evidence="2" id="KW-1185">Reference proteome</keyword>
<dbReference type="EMBL" id="CP134192">
    <property type="protein sequence ID" value="WPB07636.1"/>
    <property type="molecule type" value="Genomic_DNA"/>
</dbReference>
<name>A0ABZ0P7F9_CERBT</name>
<protein>
    <submittedName>
        <fullName evidence="1">Uncharacterized protein</fullName>
    </submittedName>
</protein>
<sequence>MEPTTRTLSALGPLQFPKQQQPLSINDLMLLPQFDAREKFFASDPIVTLRGQYSSGSRAHLAPAE</sequence>
<dbReference type="RefSeq" id="XP_065459585.1">
    <property type="nucleotide sequence ID" value="XM_065603513.1"/>
</dbReference>
<dbReference type="GeneID" id="90644822"/>
<gene>
    <name evidence="1" type="ORF">RHO25_012297</name>
</gene>
<proteinExistence type="predicted"/>
<organism evidence="1 2">
    <name type="scientific">Cercospora beticola</name>
    <name type="common">Sugarbeet leaf spot fungus</name>
    <dbReference type="NCBI Taxonomy" id="122368"/>
    <lineage>
        <taxon>Eukaryota</taxon>
        <taxon>Fungi</taxon>
        <taxon>Dikarya</taxon>
        <taxon>Ascomycota</taxon>
        <taxon>Pezizomycotina</taxon>
        <taxon>Dothideomycetes</taxon>
        <taxon>Dothideomycetidae</taxon>
        <taxon>Mycosphaerellales</taxon>
        <taxon>Mycosphaerellaceae</taxon>
        <taxon>Cercospora</taxon>
    </lineage>
</organism>
<evidence type="ECO:0000313" key="2">
    <source>
        <dbReference type="Proteomes" id="UP001302367"/>
    </source>
</evidence>
<reference evidence="1 2" key="1">
    <citation type="submission" date="2023-09" db="EMBL/GenBank/DDBJ databases">
        <title>Complete-Gapless Cercospora beticola genome.</title>
        <authorList>
            <person name="Wyatt N.A."/>
            <person name="Spanner R.E."/>
            <person name="Bolton M.D."/>
        </authorList>
    </citation>
    <scope>NUCLEOTIDE SEQUENCE [LARGE SCALE GENOMIC DNA]</scope>
    <source>
        <strain evidence="1">Cb09-40</strain>
    </source>
</reference>
<dbReference type="Proteomes" id="UP001302367">
    <property type="component" value="Chromosome 9"/>
</dbReference>
<evidence type="ECO:0000313" key="1">
    <source>
        <dbReference type="EMBL" id="WPB07636.1"/>
    </source>
</evidence>
<accession>A0ABZ0P7F9</accession>